<evidence type="ECO:0000256" key="3">
    <source>
        <dbReference type="ARBA" id="ARBA00022764"/>
    </source>
</evidence>
<dbReference type="Gene3D" id="3.40.190.10">
    <property type="entry name" value="Periplasmic binding protein-like II"/>
    <property type="match status" value="1"/>
</dbReference>
<comment type="subcellular location">
    <subcellularLocation>
        <location evidence="1">Periplasm</location>
    </subcellularLocation>
</comment>
<accession>A0A512C026</accession>
<evidence type="ECO:0000256" key="2">
    <source>
        <dbReference type="ARBA" id="ARBA00008520"/>
    </source>
</evidence>
<gene>
    <name evidence="4" type="ORF">MAE02_52620</name>
</gene>
<dbReference type="AlphaFoldDB" id="A0A512C026"/>
<comment type="similarity">
    <text evidence="2">Belongs to the bacterial solute-binding protein 1 family.</text>
</comment>
<organism evidence="4 5">
    <name type="scientific">Microvirga aerophila</name>
    <dbReference type="NCBI Taxonomy" id="670291"/>
    <lineage>
        <taxon>Bacteria</taxon>
        <taxon>Pseudomonadati</taxon>
        <taxon>Pseudomonadota</taxon>
        <taxon>Alphaproteobacteria</taxon>
        <taxon>Hyphomicrobiales</taxon>
        <taxon>Methylobacteriaceae</taxon>
        <taxon>Microvirga</taxon>
    </lineage>
</organism>
<proteinExistence type="inferred from homology"/>
<keyword evidence="3" id="KW-0574">Periplasm</keyword>
<dbReference type="InterPro" id="IPR050490">
    <property type="entry name" value="Bact_solute-bd_prot1"/>
</dbReference>
<dbReference type="PANTHER" id="PTHR43649">
    <property type="entry name" value="ARABINOSE-BINDING PROTEIN-RELATED"/>
    <property type="match status" value="1"/>
</dbReference>
<evidence type="ECO:0000256" key="1">
    <source>
        <dbReference type="ARBA" id="ARBA00004418"/>
    </source>
</evidence>
<keyword evidence="5" id="KW-1185">Reference proteome</keyword>
<reference evidence="4 5" key="1">
    <citation type="submission" date="2019-07" db="EMBL/GenBank/DDBJ databases">
        <title>Whole genome shotgun sequence of Microvirga aerophila NBRC 106136.</title>
        <authorList>
            <person name="Hosoyama A."/>
            <person name="Uohara A."/>
            <person name="Ohji S."/>
            <person name="Ichikawa N."/>
        </authorList>
    </citation>
    <scope>NUCLEOTIDE SEQUENCE [LARGE SCALE GENOMIC DNA]</scope>
    <source>
        <strain evidence="4 5">NBRC 106136</strain>
    </source>
</reference>
<dbReference type="EMBL" id="BJYU01000111">
    <property type="protein sequence ID" value="GEO17566.1"/>
    <property type="molecule type" value="Genomic_DNA"/>
</dbReference>
<dbReference type="InterPro" id="IPR006059">
    <property type="entry name" value="SBP"/>
</dbReference>
<dbReference type="PANTHER" id="PTHR43649:SF12">
    <property type="entry name" value="DIACETYLCHITOBIOSE BINDING PROTEIN DASA"/>
    <property type="match status" value="1"/>
</dbReference>
<dbReference type="SUPFAM" id="SSF53850">
    <property type="entry name" value="Periplasmic binding protein-like II"/>
    <property type="match status" value="1"/>
</dbReference>
<dbReference type="Pfam" id="PF01547">
    <property type="entry name" value="SBP_bac_1"/>
    <property type="match status" value="1"/>
</dbReference>
<name>A0A512C026_9HYPH</name>
<sequence length="400" mass="44080">MQWRHFVPAYDPWFNETFARQWGDRNDVDVIVDNVGFADLTPRAAAEIQAQRGHDLIQFVTPHAMLVDHLVDHREIFEECSKRYGKPTDFALRAHFNPKTKTYTGFAAAYQPALITYRGDLWVKAQAVPNTWDDVLTGARQIKLLDGKPAGFSLAPEHNCEQTLRSILYSFGASEQDADGSPTLKSGATLDALRYVKNLFEQAMIPDVLGWDGASNNRFMLTGEGCLTVDSLSIPRAAESMKLDFAGDLRLAAMPAGPAARLGSFGFYTYSIWKFAENPAGAKQFLIDYVGQSRAAFLASGFQNMPCYPDTVPDLEALTGGPGNGVAAKYGLMKDVASWTTNTGHPGYTNPAVSEVYARGIVSKMFADVATGRLAPEQALDGADREERAIFDRWRERGQL</sequence>
<dbReference type="GO" id="GO:0042597">
    <property type="term" value="C:periplasmic space"/>
    <property type="evidence" value="ECO:0007669"/>
    <property type="project" value="UniProtKB-SubCell"/>
</dbReference>
<evidence type="ECO:0000313" key="5">
    <source>
        <dbReference type="Proteomes" id="UP000321085"/>
    </source>
</evidence>
<evidence type="ECO:0000313" key="4">
    <source>
        <dbReference type="EMBL" id="GEO17566.1"/>
    </source>
</evidence>
<protein>
    <recommendedName>
        <fullName evidence="6">ABC transporter substrate-binding protein</fullName>
    </recommendedName>
</protein>
<evidence type="ECO:0008006" key="6">
    <source>
        <dbReference type="Google" id="ProtNLM"/>
    </source>
</evidence>
<comment type="caution">
    <text evidence="4">The sequence shown here is derived from an EMBL/GenBank/DDBJ whole genome shotgun (WGS) entry which is preliminary data.</text>
</comment>
<dbReference type="Proteomes" id="UP000321085">
    <property type="component" value="Unassembled WGS sequence"/>
</dbReference>